<evidence type="ECO:0000256" key="1">
    <source>
        <dbReference type="SAM" id="MobiDB-lite"/>
    </source>
</evidence>
<protein>
    <submittedName>
        <fullName evidence="2">Uncharacterized protein</fullName>
    </submittedName>
</protein>
<accession>A0A545VH94</accession>
<dbReference type="EMBL" id="SPUK01000001">
    <property type="protein sequence ID" value="TQW01094.1"/>
    <property type="molecule type" value="Genomic_DNA"/>
</dbReference>
<name>A0A545VH94_9HYPO</name>
<feature type="region of interest" description="Disordered" evidence="1">
    <location>
        <begin position="491"/>
        <end position="515"/>
    </location>
</feature>
<dbReference type="AlphaFoldDB" id="A0A545VH94"/>
<comment type="caution">
    <text evidence="2">The sequence shown here is derived from an EMBL/GenBank/DDBJ whole genome shotgun (WGS) entry which is preliminary data.</text>
</comment>
<reference evidence="2 3" key="1">
    <citation type="journal article" date="2019" name="Appl. Microbiol. Biotechnol.">
        <title>Genome sequence of Isaria javanica and comparative genome analysis insights into family S53 peptidase evolution in fungal entomopathogens.</title>
        <authorList>
            <person name="Lin R."/>
            <person name="Zhang X."/>
            <person name="Xin B."/>
            <person name="Zou M."/>
            <person name="Gao Y."/>
            <person name="Qin F."/>
            <person name="Hu Q."/>
            <person name="Xie B."/>
            <person name="Cheng X."/>
        </authorList>
    </citation>
    <scope>NUCLEOTIDE SEQUENCE [LARGE SCALE GENOMIC DNA]</scope>
    <source>
        <strain evidence="2 3">IJ1G</strain>
    </source>
</reference>
<keyword evidence="3" id="KW-1185">Reference proteome</keyword>
<organism evidence="2 3">
    <name type="scientific">Cordyceps javanica</name>
    <dbReference type="NCBI Taxonomy" id="43265"/>
    <lineage>
        <taxon>Eukaryota</taxon>
        <taxon>Fungi</taxon>
        <taxon>Dikarya</taxon>
        <taxon>Ascomycota</taxon>
        <taxon>Pezizomycotina</taxon>
        <taxon>Sordariomycetes</taxon>
        <taxon>Hypocreomycetidae</taxon>
        <taxon>Hypocreales</taxon>
        <taxon>Cordycipitaceae</taxon>
        <taxon>Cordyceps</taxon>
    </lineage>
</organism>
<evidence type="ECO:0000313" key="2">
    <source>
        <dbReference type="EMBL" id="TQW01094.1"/>
    </source>
</evidence>
<dbReference type="Pfam" id="PF14441">
    <property type="entry name" value="OTT_1508_deam"/>
    <property type="match status" value="1"/>
</dbReference>
<evidence type="ECO:0000313" key="3">
    <source>
        <dbReference type="Proteomes" id="UP000315783"/>
    </source>
</evidence>
<dbReference type="InterPro" id="IPR027796">
    <property type="entry name" value="OTT_1508_deam-like"/>
</dbReference>
<proteinExistence type="predicted"/>
<gene>
    <name evidence="2" type="ORF">IF1G_01025</name>
</gene>
<sequence length="632" mass="69861">MDAESAYVACAENISLLRLFHEIPEPPSANIAPAAAQHASSYTLPFATERSLVGALAFLSSITGDSHCVTAVCVQEQPGDDHRLEARVAINKKTHKEKNATLDTICRGFNQIFARLAGPGDGRCEDDVFEQIISLCKPRILRRLGSEKKNTYKGKNPLDTVLDRARDSLVKLQRGTEVPKMETYRQKAPFMNAQILQFIDKSAELLRIIRSWQRHQTDAELTAVMFGLCDFVTMDEWQAVIDLIPERLMEGSMRRSLIDRLKKGARYRHAARILYRAAKKHPIARRMEAVAVRLPESAFQRPAVPPPPATLEAACSRILLAHQARSVGRLCQALHRNAADARGAFGTQTRKTLVEGKFHAEVQLLGYILEQQPLTTAPPPRVVCASKDACFLCHCLLRAHAKLYTPRCHGKLYTEWRLPPTPAFRPLQRALNRILELKIQSSAAALLGGGGGGGLRRLRIYPDCCESTCSTAMLSNTTVVATKHPIHQAAAAAAWRRRQRTTHGSSSSSGSGSDEHWSVRQSYALAQGEVVASSLPADAVSALYTAEPLRVQLEYTGTGQRRHLRYRIQQLTAPEARALRESSYVPVIDVSLMGAAAEERTFRLDELADLYLGAGDCIFRLVLQPALQGLTD</sequence>
<dbReference type="Proteomes" id="UP000315783">
    <property type="component" value="Unassembled WGS sequence"/>
</dbReference>